<dbReference type="HAMAP" id="MF_00296">
    <property type="entry name" value="MetX_acyltransf"/>
    <property type="match status" value="1"/>
</dbReference>
<dbReference type="GO" id="GO:0009086">
    <property type="term" value="P:methionine biosynthetic process"/>
    <property type="evidence" value="ECO:0007669"/>
    <property type="project" value="UniProtKB-UniRule"/>
</dbReference>
<dbReference type="RefSeq" id="WP_142604394.1">
    <property type="nucleotide sequence ID" value="NZ_FXSZ01000008.1"/>
</dbReference>
<evidence type="ECO:0000256" key="3">
    <source>
        <dbReference type="PIRSR" id="PIRSR000443-1"/>
    </source>
</evidence>
<keyword evidence="2" id="KW-0486">Methionine biosynthesis</keyword>
<comment type="caution">
    <text evidence="2">Lacks conserved residue(s) required for the propagation of feature annotation.</text>
</comment>
<keyword evidence="1 2" id="KW-0808">Transferase</keyword>
<dbReference type="GO" id="GO:0004414">
    <property type="term" value="F:homoserine O-acetyltransferase activity"/>
    <property type="evidence" value="ECO:0007669"/>
    <property type="project" value="UniProtKB-UniRule"/>
</dbReference>
<dbReference type="PIRSF" id="PIRSF000443">
    <property type="entry name" value="Homoser_Ac_trans"/>
    <property type="match status" value="1"/>
</dbReference>
<gene>
    <name evidence="2" type="primary">metXA</name>
    <name evidence="5" type="ORF">SAMN06265350_108109</name>
</gene>
<evidence type="ECO:0000256" key="2">
    <source>
        <dbReference type="HAMAP-Rule" id="MF_00296"/>
    </source>
</evidence>
<dbReference type="EMBL" id="FXSZ01000008">
    <property type="protein sequence ID" value="SMO74984.1"/>
    <property type="molecule type" value="Genomic_DNA"/>
</dbReference>
<keyword evidence="2" id="KW-0963">Cytoplasm</keyword>
<sequence>MINKFSYNQPFKLESGVVLPELEIAYHSAGTFDPLKNNVVWVCHALTANSDVFDWWSGIVGKGKLYDPEHYYIICANVLGSCYGTTGPLSVNPTTQQTYFHGFPAITIRDMVNAHELLRTHLGIEHIHTAIGGSLGGQQAMEWAILQPSLIDNLILIATNAQHSPWGIGFNESQRLAIAADSTWKENNAEAGLAGMKAARSMALLSYRHYDAYNQTQSEIDINKTDNFKVSSYQSYQGDKLVNRFNAFSYWSLSKTMDSHNVGRGKGRVEVALSKIESKTLVIGISSDLLFPPAEQKFLAEHISGAEYIEIDSFFGHDGFLIEDQQLTNVIHNFYTVQV</sequence>
<dbReference type="PANTHER" id="PTHR32268">
    <property type="entry name" value="HOMOSERINE O-ACETYLTRANSFERASE"/>
    <property type="match status" value="1"/>
</dbReference>
<comment type="catalytic activity">
    <reaction evidence="2">
        <text>L-homoserine + acetyl-CoA = O-acetyl-L-homoserine + CoA</text>
        <dbReference type="Rhea" id="RHEA:13701"/>
        <dbReference type="ChEBI" id="CHEBI:57287"/>
        <dbReference type="ChEBI" id="CHEBI:57288"/>
        <dbReference type="ChEBI" id="CHEBI:57476"/>
        <dbReference type="ChEBI" id="CHEBI:57716"/>
        <dbReference type="EC" id="2.3.1.31"/>
    </reaction>
</comment>
<feature type="binding site" evidence="2">
    <location>
        <position position="200"/>
    </location>
    <ligand>
        <name>substrate</name>
    </ligand>
</feature>
<evidence type="ECO:0000313" key="6">
    <source>
        <dbReference type="Proteomes" id="UP000315971"/>
    </source>
</evidence>
<dbReference type="InterPro" id="IPR008220">
    <property type="entry name" value="HAT_MetX-like"/>
</dbReference>
<organism evidence="5 6">
    <name type="scientific">Solitalea koreensis</name>
    <dbReference type="NCBI Taxonomy" id="543615"/>
    <lineage>
        <taxon>Bacteria</taxon>
        <taxon>Pseudomonadati</taxon>
        <taxon>Bacteroidota</taxon>
        <taxon>Sphingobacteriia</taxon>
        <taxon>Sphingobacteriales</taxon>
        <taxon>Sphingobacteriaceae</taxon>
        <taxon>Solitalea</taxon>
    </lineage>
</organism>
<dbReference type="PANTHER" id="PTHR32268:SF11">
    <property type="entry name" value="HOMOSERINE O-ACETYLTRANSFERASE"/>
    <property type="match status" value="1"/>
</dbReference>
<dbReference type="InterPro" id="IPR000073">
    <property type="entry name" value="AB_hydrolase_1"/>
</dbReference>
<keyword evidence="2" id="KW-0028">Amino-acid biosynthesis</keyword>
<comment type="subunit">
    <text evidence="2">Homodimer.</text>
</comment>
<dbReference type="NCBIfam" id="TIGR01392">
    <property type="entry name" value="homoserO_Ac_trn"/>
    <property type="match status" value="1"/>
</dbReference>
<comment type="pathway">
    <text evidence="2">Amino-acid biosynthesis; L-methionine biosynthesis via de novo pathway; O-acetyl-L-homoserine from L-homoserine: step 1/1.</text>
</comment>
<comment type="subcellular location">
    <subcellularLocation>
        <location evidence="2">Cytoplasm</location>
    </subcellularLocation>
</comment>
<feature type="active site" evidence="2 3">
    <location>
        <position position="288"/>
    </location>
</feature>
<name>A0A521DTF4_9SPHI</name>
<protein>
    <recommendedName>
        <fullName evidence="2">Homoserine O-acetyltransferase</fullName>
        <shortName evidence="2">HAT</shortName>
        <ecNumber evidence="2">2.3.1.31</ecNumber>
    </recommendedName>
    <alternativeName>
        <fullName evidence="2">Homoserine transacetylase</fullName>
        <shortName evidence="2">HTA</shortName>
    </alternativeName>
</protein>
<feature type="domain" description="AB hydrolase-1" evidence="4">
    <location>
        <begin position="39"/>
        <end position="313"/>
    </location>
</feature>
<comment type="similarity">
    <text evidence="2">Belongs to the AB hydrolase superfamily. MetX family.</text>
</comment>
<keyword evidence="2" id="KW-0012">Acyltransferase</keyword>
<dbReference type="GO" id="GO:0009092">
    <property type="term" value="P:homoserine metabolic process"/>
    <property type="evidence" value="ECO:0007669"/>
    <property type="project" value="TreeGrafter"/>
</dbReference>
<accession>A0A521DTF4</accession>
<dbReference type="SUPFAM" id="SSF53474">
    <property type="entry name" value="alpha/beta-Hydrolases"/>
    <property type="match status" value="1"/>
</dbReference>
<dbReference type="Pfam" id="PF00561">
    <property type="entry name" value="Abhydrolase_1"/>
    <property type="match status" value="1"/>
</dbReference>
<dbReference type="InterPro" id="IPR029058">
    <property type="entry name" value="AB_hydrolase_fold"/>
</dbReference>
<feature type="active site" description="Nucleophile" evidence="2 3">
    <location>
        <position position="134"/>
    </location>
</feature>
<dbReference type="GO" id="GO:0005737">
    <property type="term" value="C:cytoplasm"/>
    <property type="evidence" value="ECO:0007669"/>
    <property type="project" value="UniProtKB-SubCell"/>
</dbReference>
<evidence type="ECO:0000256" key="1">
    <source>
        <dbReference type="ARBA" id="ARBA00022679"/>
    </source>
</evidence>
<proteinExistence type="inferred from homology"/>
<evidence type="ECO:0000313" key="5">
    <source>
        <dbReference type="EMBL" id="SMO74984.1"/>
    </source>
</evidence>
<evidence type="ECO:0000259" key="4">
    <source>
        <dbReference type="Pfam" id="PF00561"/>
    </source>
</evidence>
<dbReference type="UniPathway" id="UPA00051">
    <property type="reaction ID" value="UER00074"/>
</dbReference>
<feature type="binding site" evidence="2">
    <location>
        <position position="318"/>
    </location>
    <ligand>
        <name>substrate</name>
    </ligand>
</feature>
<dbReference type="OrthoDB" id="9800754at2"/>
<reference evidence="5 6" key="1">
    <citation type="submission" date="2017-05" db="EMBL/GenBank/DDBJ databases">
        <authorList>
            <person name="Varghese N."/>
            <person name="Submissions S."/>
        </authorList>
    </citation>
    <scope>NUCLEOTIDE SEQUENCE [LARGE SCALE GENOMIC DNA]</scope>
    <source>
        <strain evidence="5 6">DSM 21342</strain>
    </source>
</reference>
<comment type="function">
    <text evidence="2">Transfers an acetyl group from acetyl-CoA to L-homoserine, forming acetyl-L-homoserine.</text>
</comment>
<dbReference type="EC" id="2.3.1.31" evidence="2"/>
<dbReference type="Proteomes" id="UP000315971">
    <property type="component" value="Unassembled WGS sequence"/>
</dbReference>
<dbReference type="AlphaFoldDB" id="A0A521DTF4"/>
<feature type="active site" evidence="2 3">
    <location>
        <position position="317"/>
    </location>
</feature>
<keyword evidence="6" id="KW-1185">Reference proteome</keyword>
<dbReference type="Gene3D" id="3.40.50.1820">
    <property type="entry name" value="alpha/beta hydrolase"/>
    <property type="match status" value="1"/>
</dbReference>